<keyword evidence="1" id="KW-0472">Membrane</keyword>
<gene>
    <name evidence="2" type="ORF">NBRC116591_10380</name>
</gene>
<keyword evidence="1" id="KW-1133">Transmembrane helix</keyword>
<proteinExistence type="predicted"/>
<feature type="transmembrane region" description="Helical" evidence="1">
    <location>
        <begin position="83"/>
        <end position="104"/>
    </location>
</feature>
<evidence type="ECO:0000256" key="1">
    <source>
        <dbReference type="SAM" id="Phobius"/>
    </source>
</evidence>
<reference evidence="2 3" key="1">
    <citation type="submission" date="2024-04" db="EMBL/GenBank/DDBJ databases">
        <title>Draft genome sequence of Sessilibacter corallicola NBRC 116591.</title>
        <authorList>
            <person name="Miyakawa T."/>
            <person name="Kusuya Y."/>
            <person name="Miura T."/>
        </authorList>
    </citation>
    <scope>NUCLEOTIDE SEQUENCE [LARGE SCALE GENOMIC DNA]</scope>
    <source>
        <strain evidence="2 3">KU-00831-HH</strain>
    </source>
</reference>
<comment type="caution">
    <text evidence="2">The sequence shown here is derived from an EMBL/GenBank/DDBJ whole genome shotgun (WGS) entry which is preliminary data.</text>
</comment>
<evidence type="ECO:0000313" key="2">
    <source>
        <dbReference type="EMBL" id="GAA6167228.1"/>
    </source>
</evidence>
<sequence length="187" mass="20205">MSNPTSFDSLNAYIQNVTDQANEQLEANRGSRALPALLPIIAPALINAAAMGGMAAAAYALMPPIGEGEAQARMMRLGIKSNYWGLLRLIVGTLETTFVIPPSLNLDGQFNVVLYNQNESRSARIVAEYTGYPYNDDGETIDKAAGVTRLYELATKVDAYVKIDHTNPLPSVLISANRSDINDWGNG</sequence>
<feature type="transmembrane region" description="Helical" evidence="1">
    <location>
        <begin position="40"/>
        <end position="62"/>
    </location>
</feature>
<evidence type="ECO:0000313" key="3">
    <source>
        <dbReference type="Proteomes" id="UP001465153"/>
    </source>
</evidence>
<dbReference type="RefSeq" id="WP_353301935.1">
    <property type="nucleotide sequence ID" value="NZ_BAABWN010000003.1"/>
</dbReference>
<dbReference type="EMBL" id="BAABWN010000003">
    <property type="protein sequence ID" value="GAA6167228.1"/>
    <property type="molecule type" value="Genomic_DNA"/>
</dbReference>
<keyword evidence="1" id="KW-0812">Transmembrane</keyword>
<accession>A0ABQ0A6S8</accession>
<protein>
    <submittedName>
        <fullName evidence="2">Uncharacterized protein</fullName>
    </submittedName>
</protein>
<organism evidence="2 3">
    <name type="scientific">Sessilibacter corallicola</name>
    <dbReference type="NCBI Taxonomy" id="2904075"/>
    <lineage>
        <taxon>Bacteria</taxon>
        <taxon>Pseudomonadati</taxon>
        <taxon>Pseudomonadota</taxon>
        <taxon>Gammaproteobacteria</taxon>
        <taxon>Cellvibrionales</taxon>
        <taxon>Cellvibrionaceae</taxon>
        <taxon>Sessilibacter</taxon>
    </lineage>
</organism>
<keyword evidence="3" id="KW-1185">Reference proteome</keyword>
<dbReference type="Proteomes" id="UP001465153">
    <property type="component" value="Unassembled WGS sequence"/>
</dbReference>
<name>A0ABQ0A6S8_9GAMM</name>